<dbReference type="RefSeq" id="WP_213118943.1">
    <property type="nucleotide sequence ID" value="NZ_JAGYPF010000004.1"/>
</dbReference>
<reference evidence="3" key="1">
    <citation type="submission" date="2021-05" db="EMBL/GenBank/DDBJ databases">
        <title>Novel Bacillus species.</title>
        <authorList>
            <person name="Liu G."/>
        </authorList>
    </citation>
    <scope>NUCLEOTIDE SEQUENCE</scope>
    <source>
        <strain evidence="3">FJAT-49825</strain>
    </source>
</reference>
<evidence type="ECO:0000256" key="1">
    <source>
        <dbReference type="ARBA" id="ARBA00023002"/>
    </source>
</evidence>
<comment type="caution">
    <text evidence="3">The sequence shown here is derived from an EMBL/GenBank/DDBJ whole genome shotgun (WGS) entry which is preliminary data.</text>
</comment>
<dbReference type="Pfam" id="PF16884">
    <property type="entry name" value="ADH_N_2"/>
    <property type="match status" value="1"/>
</dbReference>
<dbReference type="SUPFAM" id="SSF50129">
    <property type="entry name" value="GroES-like"/>
    <property type="match status" value="1"/>
</dbReference>
<dbReference type="PANTHER" id="PTHR43205">
    <property type="entry name" value="PROSTAGLANDIN REDUCTASE"/>
    <property type="match status" value="1"/>
</dbReference>
<dbReference type="InterPro" id="IPR013149">
    <property type="entry name" value="ADH-like_C"/>
</dbReference>
<dbReference type="PANTHER" id="PTHR43205:SF7">
    <property type="entry name" value="PROSTAGLANDIN REDUCTASE 1"/>
    <property type="match status" value="1"/>
</dbReference>
<dbReference type="InterPro" id="IPR045010">
    <property type="entry name" value="MDR_fam"/>
</dbReference>
<dbReference type="SMART" id="SM00829">
    <property type="entry name" value="PKS_ER"/>
    <property type="match status" value="1"/>
</dbReference>
<dbReference type="FunFam" id="3.40.50.720:FF:000121">
    <property type="entry name" value="Prostaglandin reductase 2"/>
    <property type="match status" value="1"/>
</dbReference>
<gene>
    <name evidence="3" type="ORF">KHA99_18300</name>
</gene>
<accession>A0A942U472</accession>
<dbReference type="SUPFAM" id="SSF51735">
    <property type="entry name" value="NAD(P)-binding Rossmann-fold domains"/>
    <property type="match status" value="1"/>
</dbReference>
<protein>
    <submittedName>
        <fullName evidence="3">NADP-dependent oxidoreductase</fullName>
    </submittedName>
</protein>
<dbReference type="InterPro" id="IPR020843">
    <property type="entry name" value="ER"/>
</dbReference>
<dbReference type="GO" id="GO:0016628">
    <property type="term" value="F:oxidoreductase activity, acting on the CH-CH group of donors, NAD or NADP as acceptor"/>
    <property type="evidence" value="ECO:0007669"/>
    <property type="project" value="InterPro"/>
</dbReference>
<organism evidence="3 4">
    <name type="scientific">Neobacillus rhizophilus</name>
    <dbReference type="NCBI Taxonomy" id="2833579"/>
    <lineage>
        <taxon>Bacteria</taxon>
        <taxon>Bacillati</taxon>
        <taxon>Bacillota</taxon>
        <taxon>Bacilli</taxon>
        <taxon>Bacillales</taxon>
        <taxon>Bacillaceae</taxon>
        <taxon>Neobacillus</taxon>
    </lineage>
</organism>
<dbReference type="InterPro" id="IPR041694">
    <property type="entry name" value="ADH_N_2"/>
</dbReference>
<keyword evidence="1" id="KW-0560">Oxidoreductase</keyword>
<dbReference type="InterPro" id="IPR011032">
    <property type="entry name" value="GroES-like_sf"/>
</dbReference>
<evidence type="ECO:0000313" key="4">
    <source>
        <dbReference type="Proteomes" id="UP000679749"/>
    </source>
</evidence>
<dbReference type="Gene3D" id="3.90.180.10">
    <property type="entry name" value="Medium-chain alcohol dehydrogenases, catalytic domain"/>
    <property type="match status" value="1"/>
</dbReference>
<name>A0A942U472_9BACI</name>
<dbReference type="AlphaFoldDB" id="A0A942U472"/>
<keyword evidence="4" id="KW-1185">Reference proteome</keyword>
<dbReference type="InterPro" id="IPR036291">
    <property type="entry name" value="NAD(P)-bd_dom_sf"/>
</dbReference>
<dbReference type="Gene3D" id="3.40.50.720">
    <property type="entry name" value="NAD(P)-binding Rossmann-like Domain"/>
    <property type="match status" value="1"/>
</dbReference>
<proteinExistence type="predicted"/>
<sequence>MSNLLNRKILLASRPVGMPDESNFEFIEENVPELQDGEVLIRSLYLSVDPYMRGRMSAAKSYAKPYEVGQPFKGGVVGKVVESKNSRFEAGQYVDGLLEWAEYNVSDGSGLRRLNPEMAPVTTALHVLGMPGLTAYFGLLYIGEPKEGETVVVSGASGAVGTVVGQIAKLKGCRVVGIAGGDDKCAYLTEELGFDAAINYKAEENLRKALKEACPNGVDVYFDNVGGHVSDAVMSLINFQSRTAICGQISQYNADKPPVGPRVAGQLLTTSSLMKGFIVSDYAQHNKECLAQLAQWVREGKIKYRETIVEGFDNTIDAFLGLFRGDNIGKQLVKVAEE</sequence>
<dbReference type="EMBL" id="JAGYPF010000004">
    <property type="protein sequence ID" value="MBS4214401.1"/>
    <property type="molecule type" value="Genomic_DNA"/>
</dbReference>
<evidence type="ECO:0000259" key="2">
    <source>
        <dbReference type="SMART" id="SM00829"/>
    </source>
</evidence>
<dbReference type="Proteomes" id="UP000679749">
    <property type="component" value="Unassembled WGS sequence"/>
</dbReference>
<dbReference type="CDD" id="cd05288">
    <property type="entry name" value="PGDH"/>
    <property type="match status" value="1"/>
</dbReference>
<evidence type="ECO:0000313" key="3">
    <source>
        <dbReference type="EMBL" id="MBS4214401.1"/>
    </source>
</evidence>
<feature type="domain" description="Enoyl reductase (ER)" evidence="2">
    <location>
        <begin position="17"/>
        <end position="333"/>
    </location>
</feature>
<dbReference type="Pfam" id="PF00107">
    <property type="entry name" value="ADH_zinc_N"/>
    <property type="match status" value="1"/>
</dbReference>